<dbReference type="AlphaFoldDB" id="A0A553PAP5"/>
<protein>
    <submittedName>
        <fullName evidence="1">Uncharacterized protein</fullName>
    </submittedName>
</protein>
<evidence type="ECO:0000313" key="2">
    <source>
        <dbReference type="Proteomes" id="UP000318571"/>
    </source>
</evidence>
<reference evidence="1 2" key="1">
    <citation type="journal article" date="2018" name="Nat. Ecol. Evol.">
        <title>Genomic signatures of mitonuclear coevolution across populations of Tigriopus californicus.</title>
        <authorList>
            <person name="Barreto F.S."/>
            <person name="Watson E.T."/>
            <person name="Lima T.G."/>
            <person name="Willett C.S."/>
            <person name="Edmands S."/>
            <person name="Li W."/>
            <person name="Burton R.S."/>
        </authorList>
    </citation>
    <scope>NUCLEOTIDE SEQUENCE [LARGE SCALE GENOMIC DNA]</scope>
    <source>
        <strain evidence="1 2">San Diego</strain>
    </source>
</reference>
<organism evidence="1 2">
    <name type="scientific">Tigriopus californicus</name>
    <name type="common">Marine copepod</name>
    <dbReference type="NCBI Taxonomy" id="6832"/>
    <lineage>
        <taxon>Eukaryota</taxon>
        <taxon>Metazoa</taxon>
        <taxon>Ecdysozoa</taxon>
        <taxon>Arthropoda</taxon>
        <taxon>Crustacea</taxon>
        <taxon>Multicrustacea</taxon>
        <taxon>Hexanauplia</taxon>
        <taxon>Copepoda</taxon>
        <taxon>Harpacticoida</taxon>
        <taxon>Harpacticidae</taxon>
        <taxon>Tigriopus</taxon>
    </lineage>
</organism>
<dbReference type="Proteomes" id="UP000318571">
    <property type="component" value="Chromosome 2"/>
</dbReference>
<evidence type="ECO:0000313" key="1">
    <source>
        <dbReference type="EMBL" id="TRY74728.1"/>
    </source>
</evidence>
<gene>
    <name evidence="1" type="ORF">TCAL_13338</name>
</gene>
<keyword evidence="2" id="KW-1185">Reference proteome</keyword>
<accession>A0A553PAP5</accession>
<comment type="caution">
    <text evidence="1">The sequence shown here is derived from an EMBL/GenBank/DDBJ whole genome shotgun (WGS) entry which is preliminary data.</text>
</comment>
<dbReference type="EMBL" id="VCGU01000005">
    <property type="protein sequence ID" value="TRY74728.1"/>
    <property type="molecule type" value="Genomic_DNA"/>
</dbReference>
<name>A0A553PAP5_TIGCA</name>
<proteinExistence type="predicted"/>
<sequence length="128" mass="14259">MHTSVLNSKGVWIARQFGTTGEISKQLCCLEHLSAIAGNPSTRSHMYVLNPQNVLLPVRIPTQPCRPYNPAEWVDKLHIITTLRIGEGPADRQSYDWFSYEGDSFSNVCVRVSALRLQAGISPSVHPQ</sequence>